<dbReference type="AlphaFoldDB" id="A0AAN6ZT01"/>
<feature type="region of interest" description="Disordered" evidence="1">
    <location>
        <begin position="334"/>
        <end position="361"/>
    </location>
</feature>
<gene>
    <name evidence="2" type="ORF">C8A00DRAFT_38451</name>
</gene>
<protein>
    <submittedName>
        <fullName evidence="2">Uncharacterized protein</fullName>
    </submittedName>
</protein>
<proteinExistence type="predicted"/>
<feature type="compositionally biased region" description="Low complexity" evidence="1">
    <location>
        <begin position="334"/>
        <end position="345"/>
    </location>
</feature>
<feature type="region of interest" description="Disordered" evidence="1">
    <location>
        <begin position="378"/>
        <end position="404"/>
    </location>
</feature>
<dbReference type="Proteomes" id="UP001302745">
    <property type="component" value="Unassembled WGS sequence"/>
</dbReference>
<dbReference type="EMBL" id="MU857226">
    <property type="protein sequence ID" value="KAK4148959.1"/>
    <property type="molecule type" value="Genomic_DNA"/>
</dbReference>
<evidence type="ECO:0000256" key="1">
    <source>
        <dbReference type="SAM" id="MobiDB-lite"/>
    </source>
</evidence>
<evidence type="ECO:0000313" key="2">
    <source>
        <dbReference type="EMBL" id="KAK4148959.1"/>
    </source>
</evidence>
<comment type="caution">
    <text evidence="2">The sequence shown here is derived from an EMBL/GenBank/DDBJ whole genome shotgun (WGS) entry which is preliminary data.</text>
</comment>
<accession>A0AAN6ZT01</accession>
<name>A0AAN6ZT01_9PEZI</name>
<reference evidence="2" key="2">
    <citation type="submission" date="2023-05" db="EMBL/GenBank/DDBJ databases">
        <authorList>
            <consortium name="Lawrence Berkeley National Laboratory"/>
            <person name="Steindorff A."/>
            <person name="Hensen N."/>
            <person name="Bonometti L."/>
            <person name="Westerberg I."/>
            <person name="Brannstrom I.O."/>
            <person name="Guillou S."/>
            <person name="Cros-Aarteil S."/>
            <person name="Calhoun S."/>
            <person name="Haridas S."/>
            <person name="Kuo A."/>
            <person name="Mondo S."/>
            <person name="Pangilinan J."/>
            <person name="Riley R."/>
            <person name="Labutti K."/>
            <person name="Andreopoulos B."/>
            <person name="Lipzen A."/>
            <person name="Chen C."/>
            <person name="Yanf M."/>
            <person name="Daum C."/>
            <person name="Ng V."/>
            <person name="Clum A."/>
            <person name="Ohm R."/>
            <person name="Martin F."/>
            <person name="Silar P."/>
            <person name="Natvig D."/>
            <person name="Lalanne C."/>
            <person name="Gautier V."/>
            <person name="Ament-Velasquez S.L."/>
            <person name="Kruys A."/>
            <person name="Hutchinson M.I."/>
            <person name="Powell A.J."/>
            <person name="Barry K."/>
            <person name="Miller A.N."/>
            <person name="Grigoriev I.V."/>
            <person name="Debuchy R."/>
            <person name="Gladieux P."/>
            <person name="Thoren M.H."/>
            <person name="Johannesson H."/>
        </authorList>
    </citation>
    <scope>NUCLEOTIDE SEQUENCE</scope>
    <source>
        <strain evidence="2">CBS 538.74</strain>
    </source>
</reference>
<keyword evidence="3" id="KW-1185">Reference proteome</keyword>
<reference evidence="2" key="1">
    <citation type="journal article" date="2023" name="Mol. Phylogenet. Evol.">
        <title>Genome-scale phylogeny and comparative genomics of the fungal order Sordariales.</title>
        <authorList>
            <person name="Hensen N."/>
            <person name="Bonometti L."/>
            <person name="Westerberg I."/>
            <person name="Brannstrom I.O."/>
            <person name="Guillou S."/>
            <person name="Cros-Aarteil S."/>
            <person name="Calhoun S."/>
            <person name="Haridas S."/>
            <person name="Kuo A."/>
            <person name="Mondo S."/>
            <person name="Pangilinan J."/>
            <person name="Riley R."/>
            <person name="LaButti K."/>
            <person name="Andreopoulos B."/>
            <person name="Lipzen A."/>
            <person name="Chen C."/>
            <person name="Yan M."/>
            <person name="Daum C."/>
            <person name="Ng V."/>
            <person name="Clum A."/>
            <person name="Steindorff A."/>
            <person name="Ohm R.A."/>
            <person name="Martin F."/>
            <person name="Silar P."/>
            <person name="Natvig D.O."/>
            <person name="Lalanne C."/>
            <person name="Gautier V."/>
            <person name="Ament-Velasquez S.L."/>
            <person name="Kruys A."/>
            <person name="Hutchinson M.I."/>
            <person name="Powell A.J."/>
            <person name="Barry K."/>
            <person name="Miller A.N."/>
            <person name="Grigoriev I.V."/>
            <person name="Debuchy R."/>
            <person name="Gladieux P."/>
            <person name="Hiltunen Thoren M."/>
            <person name="Johannesson H."/>
        </authorList>
    </citation>
    <scope>NUCLEOTIDE SEQUENCE</scope>
    <source>
        <strain evidence="2">CBS 538.74</strain>
    </source>
</reference>
<organism evidence="2 3">
    <name type="scientific">Chaetomidium leptoderma</name>
    <dbReference type="NCBI Taxonomy" id="669021"/>
    <lineage>
        <taxon>Eukaryota</taxon>
        <taxon>Fungi</taxon>
        <taxon>Dikarya</taxon>
        <taxon>Ascomycota</taxon>
        <taxon>Pezizomycotina</taxon>
        <taxon>Sordariomycetes</taxon>
        <taxon>Sordariomycetidae</taxon>
        <taxon>Sordariales</taxon>
        <taxon>Chaetomiaceae</taxon>
        <taxon>Chaetomidium</taxon>
    </lineage>
</organism>
<evidence type="ECO:0000313" key="3">
    <source>
        <dbReference type="Proteomes" id="UP001302745"/>
    </source>
</evidence>
<sequence length="487" mass="52580">MCIGRISQCFCDRCVDHPMPGKAVDIEFCQKQQTELTGVLMRSTDKNRAVSSCDKVTFQFVRDPETCRFKESVEQTPAAGLVDLKKPGDTFTPPPPTHPFSGKTVEVKRFLLTPPWIKYFPILAALHPQAKIRVTNRPQGNEIWRDYVEYELDESDIIKAVLVHTEVRNVVAALEHIAVLAPVTTSAEMTEPRFPVWSETTATPYNGRITTLAITTTAPKLPGLPPMSTIAGHPNADFTNFSINYQDTPYTVHSGITQATATGNHSLTESCNKHSPGCPADENRNHMSNLGPSKYPQLLHALRRIGAGTASALVGFPGPRHNYKDAGLPLVPATANSASSASNTTVRPLAPTGRTPLPNSRPPLGAFNKDAAGLHPLGPMASNATVRPRTPIGRTRLPDSRPRNPANIMAAAAARNAALMAAAAAADAARAANGGQWTDEETMKLMMLRSKGVACADMVQYLPGRDAAACEERLASLAEEHGFERDV</sequence>